<organism evidence="1 2">
    <name type="scientific">Chondrus crispus</name>
    <name type="common">Carrageen Irish moss</name>
    <name type="synonym">Polymorpha crispa</name>
    <dbReference type="NCBI Taxonomy" id="2769"/>
    <lineage>
        <taxon>Eukaryota</taxon>
        <taxon>Rhodophyta</taxon>
        <taxon>Florideophyceae</taxon>
        <taxon>Rhodymeniophycidae</taxon>
        <taxon>Gigartinales</taxon>
        <taxon>Gigartinaceae</taxon>
        <taxon>Chondrus</taxon>
    </lineage>
</organism>
<dbReference type="RefSeq" id="XP_005712825.1">
    <property type="nucleotide sequence ID" value="XM_005712768.1"/>
</dbReference>
<accession>R7Q3A6</accession>
<protein>
    <recommendedName>
        <fullName evidence="3">Sulfotransferase family protein</fullName>
    </recommendedName>
</protein>
<proteinExistence type="predicted"/>
<dbReference type="KEGG" id="ccp:CHC_T00001852001"/>
<evidence type="ECO:0008006" key="3">
    <source>
        <dbReference type="Google" id="ProtNLM"/>
    </source>
</evidence>
<evidence type="ECO:0000313" key="2">
    <source>
        <dbReference type="Proteomes" id="UP000012073"/>
    </source>
</evidence>
<reference evidence="2" key="1">
    <citation type="journal article" date="2013" name="Proc. Natl. Acad. Sci. U.S.A.">
        <title>Genome structure and metabolic features in the red seaweed Chondrus crispus shed light on evolution of the Archaeplastida.</title>
        <authorList>
            <person name="Collen J."/>
            <person name="Porcel B."/>
            <person name="Carre W."/>
            <person name="Ball S.G."/>
            <person name="Chaparro C."/>
            <person name="Tonon T."/>
            <person name="Barbeyron T."/>
            <person name="Michel G."/>
            <person name="Noel B."/>
            <person name="Valentin K."/>
            <person name="Elias M."/>
            <person name="Artiguenave F."/>
            <person name="Arun A."/>
            <person name="Aury J.M."/>
            <person name="Barbosa-Neto J.F."/>
            <person name="Bothwell J.H."/>
            <person name="Bouget F.Y."/>
            <person name="Brillet L."/>
            <person name="Cabello-Hurtado F."/>
            <person name="Capella-Gutierrez S."/>
            <person name="Charrier B."/>
            <person name="Cladiere L."/>
            <person name="Cock J.M."/>
            <person name="Coelho S.M."/>
            <person name="Colleoni C."/>
            <person name="Czjzek M."/>
            <person name="Da Silva C."/>
            <person name="Delage L."/>
            <person name="Denoeud F."/>
            <person name="Deschamps P."/>
            <person name="Dittami S.M."/>
            <person name="Gabaldon T."/>
            <person name="Gachon C.M."/>
            <person name="Groisillier A."/>
            <person name="Herve C."/>
            <person name="Jabbari K."/>
            <person name="Katinka M."/>
            <person name="Kloareg B."/>
            <person name="Kowalczyk N."/>
            <person name="Labadie K."/>
            <person name="Leblanc C."/>
            <person name="Lopez P.J."/>
            <person name="McLachlan D.H."/>
            <person name="Meslet-Cladiere L."/>
            <person name="Moustafa A."/>
            <person name="Nehr Z."/>
            <person name="Nyvall Collen P."/>
            <person name="Panaud O."/>
            <person name="Partensky F."/>
            <person name="Poulain J."/>
            <person name="Rensing S.A."/>
            <person name="Rousvoal S."/>
            <person name="Samson G."/>
            <person name="Symeonidi A."/>
            <person name="Weissenbach J."/>
            <person name="Zambounis A."/>
            <person name="Wincker P."/>
            <person name="Boyen C."/>
        </authorList>
    </citation>
    <scope>NUCLEOTIDE SEQUENCE [LARGE SCALE GENOMIC DNA]</scope>
    <source>
        <strain evidence="2">cv. Stackhouse</strain>
    </source>
</reference>
<dbReference type="GeneID" id="17320542"/>
<name>R7Q3A6_CHOCR</name>
<dbReference type="Proteomes" id="UP000012073">
    <property type="component" value="Unassembled WGS sequence"/>
</dbReference>
<dbReference type="Gene3D" id="3.40.50.300">
    <property type="entry name" value="P-loop containing nucleotide triphosphate hydrolases"/>
    <property type="match status" value="1"/>
</dbReference>
<evidence type="ECO:0000313" key="1">
    <source>
        <dbReference type="EMBL" id="CDF33022.1"/>
    </source>
</evidence>
<dbReference type="AlphaFoldDB" id="R7Q3A6"/>
<dbReference type="PhylomeDB" id="R7Q3A6"/>
<gene>
    <name evidence="1" type="ORF">CHC_T00001852001</name>
</gene>
<dbReference type="InterPro" id="IPR027417">
    <property type="entry name" value="P-loop_NTPase"/>
</dbReference>
<keyword evidence="2" id="KW-1185">Reference proteome</keyword>
<dbReference type="Gramene" id="CDF33022">
    <property type="protein sequence ID" value="CDF33022"/>
    <property type="gene ID" value="CHC_T00001852001"/>
</dbReference>
<dbReference type="EMBL" id="HG001630">
    <property type="protein sequence ID" value="CDF33022.1"/>
    <property type="molecule type" value="Genomic_DNA"/>
</dbReference>
<dbReference type="SUPFAM" id="SSF52540">
    <property type="entry name" value="P-loop containing nucleoside triphosphate hydrolases"/>
    <property type="match status" value="1"/>
</dbReference>
<sequence length="253" mass="29673">MLERDAAREAARPSPVPLADRVPDREGCLPWIFYDKPIKTGSTAVTYAIREYVMARGQRHRRCSRDSCTPRAEAACNGTGDPEHLIGHVRVRDGLVECLKGKEFYAATSIRDPLERWRSAFKFNRMMKGHHNGIMYTETFDTFMKLYPDCQMYQYYDQMSSECDNAPVPWRERLERIKDRYDEVIDLYDDNEELEGVLFKKIKGYMEKENVSKQSKEVITDKFDRSRLEPEQALYDALKAKRKEKPDLTRFPC</sequence>